<dbReference type="eggNOG" id="ENOG5033GSG">
    <property type="taxonomic scope" value="Bacteria"/>
</dbReference>
<keyword evidence="1" id="KW-1133">Transmembrane helix</keyword>
<dbReference type="EMBL" id="CP000157">
    <property type="protein sequence ID" value="ABC64123.1"/>
    <property type="molecule type" value="Genomic_DNA"/>
</dbReference>
<accession>Q2N868</accession>
<dbReference type="OrthoDB" id="7391238at2"/>
<feature type="transmembrane region" description="Helical" evidence="1">
    <location>
        <begin position="33"/>
        <end position="52"/>
    </location>
</feature>
<feature type="transmembrane region" description="Helical" evidence="1">
    <location>
        <begin position="87"/>
        <end position="109"/>
    </location>
</feature>
<evidence type="ECO:0000256" key="1">
    <source>
        <dbReference type="SAM" id="Phobius"/>
    </source>
</evidence>
<evidence type="ECO:0000313" key="3">
    <source>
        <dbReference type="Proteomes" id="UP000008808"/>
    </source>
</evidence>
<name>Q2N868_ERYLH</name>
<protein>
    <submittedName>
        <fullName evidence="2">Uncharacterized protein</fullName>
    </submittedName>
</protein>
<evidence type="ECO:0000313" key="2">
    <source>
        <dbReference type="EMBL" id="ABC64123.1"/>
    </source>
</evidence>
<gene>
    <name evidence="2" type="ordered locus">ELI_10155</name>
</gene>
<feature type="transmembrane region" description="Helical" evidence="1">
    <location>
        <begin position="115"/>
        <end position="136"/>
    </location>
</feature>
<organism evidence="2 3">
    <name type="scientific">Erythrobacter litoralis (strain HTCC2594)</name>
    <dbReference type="NCBI Taxonomy" id="314225"/>
    <lineage>
        <taxon>Bacteria</taxon>
        <taxon>Pseudomonadati</taxon>
        <taxon>Pseudomonadota</taxon>
        <taxon>Alphaproteobacteria</taxon>
        <taxon>Sphingomonadales</taxon>
        <taxon>Erythrobacteraceae</taxon>
        <taxon>Erythrobacter/Porphyrobacter group</taxon>
        <taxon>Erythrobacter</taxon>
    </lineage>
</organism>
<dbReference type="RefSeq" id="WP_011414950.1">
    <property type="nucleotide sequence ID" value="NC_007722.1"/>
</dbReference>
<keyword evidence="1" id="KW-0472">Membrane</keyword>
<feature type="transmembrane region" description="Helical" evidence="1">
    <location>
        <begin position="64"/>
        <end position="82"/>
    </location>
</feature>
<keyword evidence="3" id="KW-1185">Reference proteome</keyword>
<dbReference type="HOGENOM" id="CLU_139062_0_0_5"/>
<dbReference type="Proteomes" id="UP000008808">
    <property type="component" value="Chromosome"/>
</dbReference>
<feature type="transmembrane region" description="Helical" evidence="1">
    <location>
        <begin position="6"/>
        <end position="26"/>
    </location>
</feature>
<dbReference type="STRING" id="314225.ELI_10155"/>
<proteinExistence type="predicted"/>
<keyword evidence="1" id="KW-0812">Transmembrane</keyword>
<reference evidence="3" key="1">
    <citation type="journal article" date="2009" name="J. Bacteriol.">
        <title>Complete genome sequence of Erythrobacter litoralis HTCC2594.</title>
        <authorList>
            <person name="Oh H.M."/>
            <person name="Giovannoni S.J."/>
            <person name="Ferriera S."/>
            <person name="Johnson J."/>
            <person name="Cho J.C."/>
        </authorList>
    </citation>
    <scope>NUCLEOTIDE SEQUENCE [LARGE SCALE GENOMIC DNA]</scope>
    <source>
        <strain evidence="3">HTCC2594</strain>
    </source>
</reference>
<sequence>MIAALVQHEAMVLNVVTLLLFLIAIWKGRGPELACASTLMAMIVLDRGYHAVLGPSPSYQAIDPWHLMLDTAGLFVFLIIALKANRFYPMVMAAAQLVAFTAHIVRMMVEPVSSLSYYLLYSMPFWFQLFVLAFGLGRHASRVTRIGSYRDWRVQPGMRYS</sequence>
<dbReference type="AlphaFoldDB" id="Q2N868"/>
<dbReference type="KEGG" id="eli:ELI_10155"/>